<comment type="similarity">
    <text evidence="2">Belongs to the glycosyltransferase 2 family.</text>
</comment>
<dbReference type="GO" id="GO:0016757">
    <property type="term" value="F:glycosyltransferase activity"/>
    <property type="evidence" value="ECO:0007669"/>
    <property type="project" value="UniProtKB-KW"/>
</dbReference>
<accession>A0A2H3L4U8</accession>
<dbReference type="PANTHER" id="PTHR43179">
    <property type="entry name" value="RHAMNOSYLTRANSFERASE WBBL"/>
    <property type="match status" value="1"/>
</dbReference>
<evidence type="ECO:0000256" key="1">
    <source>
        <dbReference type="ARBA" id="ARBA00004776"/>
    </source>
</evidence>
<dbReference type="PANTHER" id="PTHR43179:SF12">
    <property type="entry name" value="GALACTOFURANOSYLTRANSFERASE GLFT2"/>
    <property type="match status" value="1"/>
</dbReference>
<gene>
    <name evidence="6" type="ORF">A9Q02_03580</name>
</gene>
<dbReference type="RefSeq" id="WP_097653897.1">
    <property type="nucleotide sequence ID" value="NZ_LYXE01000110.1"/>
</dbReference>
<evidence type="ECO:0000313" key="7">
    <source>
        <dbReference type="Proteomes" id="UP000220922"/>
    </source>
</evidence>
<dbReference type="InterPro" id="IPR001173">
    <property type="entry name" value="Glyco_trans_2-like"/>
</dbReference>
<sequence>MTKQRPHISAVIPTWQGLRYLPACLSALRAQLGPDDEIILVDNASRDQAGAWAQRYAPDVRVVALPTNLGFAGGTNAGLAVARGELLLLINDDALAEPGCIAALWHALSEHPHAGAAAGVLTFSRHPKRIASAGITVRRDGVATDRHPGLPINALPAATQPIFGASGGLALLRRAMLDDIGPFEASFFNYLEDVDLAWRAQLRNWTCVLAPHARARHVYSATSGQGSPFKQRLLGRNRIRVLIRCLPTALLRECLPAILRYDLLAAAYALARRQPAIIAGRVEALRELPALRQQRQAIQARRTASINDLATWITPAPSPLSDLRIARQIQRLSAAT</sequence>
<dbReference type="AlphaFoldDB" id="A0A2H3L4U8"/>
<dbReference type="EMBL" id="LYXE01000110">
    <property type="protein sequence ID" value="PDV98196.1"/>
    <property type="molecule type" value="Genomic_DNA"/>
</dbReference>
<dbReference type="Pfam" id="PF00535">
    <property type="entry name" value="Glycos_transf_2"/>
    <property type="match status" value="1"/>
</dbReference>
<proteinExistence type="inferred from homology"/>
<keyword evidence="4 6" id="KW-0808">Transferase</keyword>
<organism evidence="6 7">
    <name type="scientific">Candidatus Chloroploca asiatica</name>
    <dbReference type="NCBI Taxonomy" id="1506545"/>
    <lineage>
        <taxon>Bacteria</taxon>
        <taxon>Bacillati</taxon>
        <taxon>Chloroflexota</taxon>
        <taxon>Chloroflexia</taxon>
        <taxon>Chloroflexales</taxon>
        <taxon>Chloroflexineae</taxon>
        <taxon>Oscillochloridaceae</taxon>
        <taxon>Candidatus Chloroploca</taxon>
    </lineage>
</organism>
<dbReference type="Gene3D" id="3.90.550.10">
    <property type="entry name" value="Spore Coat Polysaccharide Biosynthesis Protein SpsA, Chain A"/>
    <property type="match status" value="1"/>
</dbReference>
<comment type="pathway">
    <text evidence="1">Cell wall biogenesis; cell wall polysaccharide biosynthesis.</text>
</comment>
<keyword evidence="7" id="KW-1185">Reference proteome</keyword>
<evidence type="ECO:0000256" key="3">
    <source>
        <dbReference type="ARBA" id="ARBA00022676"/>
    </source>
</evidence>
<dbReference type="SUPFAM" id="SSF53448">
    <property type="entry name" value="Nucleotide-diphospho-sugar transferases"/>
    <property type="match status" value="1"/>
</dbReference>
<keyword evidence="3" id="KW-0328">Glycosyltransferase</keyword>
<evidence type="ECO:0000259" key="5">
    <source>
        <dbReference type="Pfam" id="PF00535"/>
    </source>
</evidence>
<dbReference type="InterPro" id="IPR029044">
    <property type="entry name" value="Nucleotide-diphossugar_trans"/>
</dbReference>
<dbReference type="OrthoDB" id="9771846at2"/>
<evidence type="ECO:0000256" key="2">
    <source>
        <dbReference type="ARBA" id="ARBA00006739"/>
    </source>
</evidence>
<name>A0A2H3L4U8_9CHLR</name>
<comment type="caution">
    <text evidence="6">The sequence shown here is derived from an EMBL/GenBank/DDBJ whole genome shotgun (WGS) entry which is preliminary data.</text>
</comment>
<reference evidence="6 7" key="1">
    <citation type="submission" date="2016-05" db="EMBL/GenBank/DDBJ databases">
        <authorList>
            <person name="Lavstsen T."/>
            <person name="Jespersen J.S."/>
        </authorList>
    </citation>
    <scope>NUCLEOTIDE SEQUENCE [LARGE SCALE GENOMIC DNA]</scope>
    <source>
        <strain evidence="6 7">B7-9</strain>
    </source>
</reference>
<dbReference type="CDD" id="cd04186">
    <property type="entry name" value="GT_2_like_c"/>
    <property type="match status" value="1"/>
</dbReference>
<protein>
    <submittedName>
        <fullName evidence="6">Glycosyl transferase</fullName>
    </submittedName>
</protein>
<evidence type="ECO:0000256" key="4">
    <source>
        <dbReference type="ARBA" id="ARBA00022679"/>
    </source>
</evidence>
<evidence type="ECO:0000313" key="6">
    <source>
        <dbReference type="EMBL" id="PDV98196.1"/>
    </source>
</evidence>
<dbReference type="Proteomes" id="UP000220922">
    <property type="component" value="Unassembled WGS sequence"/>
</dbReference>
<feature type="domain" description="Glycosyltransferase 2-like" evidence="5">
    <location>
        <begin position="9"/>
        <end position="180"/>
    </location>
</feature>